<dbReference type="PROSITE" id="PS51007">
    <property type="entry name" value="CYTC"/>
    <property type="match status" value="1"/>
</dbReference>
<evidence type="ECO:0000259" key="5">
    <source>
        <dbReference type="PROSITE" id="PS51007"/>
    </source>
</evidence>
<dbReference type="InterPro" id="IPR011429">
    <property type="entry name" value="Cyt_c_Planctomycete-type"/>
</dbReference>
<keyword evidence="2 3" id="KW-0408">Iron</keyword>
<keyword evidence="1 3" id="KW-0479">Metal-binding</keyword>
<proteinExistence type="predicted"/>
<evidence type="ECO:0000313" key="7">
    <source>
        <dbReference type="Proteomes" id="UP000812270"/>
    </source>
</evidence>
<evidence type="ECO:0000313" key="6">
    <source>
        <dbReference type="EMBL" id="MBV4359768.1"/>
    </source>
</evidence>
<dbReference type="GO" id="GO:0020037">
    <property type="term" value="F:heme binding"/>
    <property type="evidence" value="ECO:0007669"/>
    <property type="project" value="InterPro"/>
</dbReference>
<evidence type="ECO:0000256" key="3">
    <source>
        <dbReference type="PROSITE-ProRule" id="PRU00433"/>
    </source>
</evidence>
<dbReference type="InterPro" id="IPR009056">
    <property type="entry name" value="Cyt_c-like_dom"/>
</dbReference>
<keyword evidence="7" id="KW-1185">Reference proteome</keyword>
<feature type="domain" description="Cytochrome c" evidence="5">
    <location>
        <begin position="71"/>
        <end position="251"/>
    </location>
</feature>
<gene>
    <name evidence="6" type="ORF">KTO63_21545</name>
</gene>
<dbReference type="Pfam" id="PF07635">
    <property type="entry name" value="PSCyt1"/>
    <property type="match status" value="1"/>
</dbReference>
<feature type="chain" id="PRO_5038681230" description="Cytochrome c domain-containing protein" evidence="4">
    <location>
        <begin position="25"/>
        <end position="376"/>
    </location>
</feature>
<name>A0A9E2SB15_9BACT</name>
<dbReference type="Proteomes" id="UP000812270">
    <property type="component" value="Unassembled WGS sequence"/>
</dbReference>
<feature type="signal peptide" evidence="4">
    <location>
        <begin position="1"/>
        <end position="24"/>
    </location>
</feature>
<sequence>MKRHLITIKTLAFMLCAVLMSIVAVQCKKEGKNASSIFRGLASSDIDSTIFSPFYDTTVLSIATAKSINDSIITTGIQSIIKANCANCHNNNIKPNLVTFNDIKSLVVPGNPEASKLWQVITTNDLNKAMPPITTEKAVSTEDKISIYNWIKNGANETPVLADYRPTAVRLITGGCTAVCHNDKVCVGNWARKGNATDFGRSLTTLDTISAPVHGAMPPNPPGCLSVNDTLNKRIWKSYQDSVIRYFTNLSNTDTVRKSPSSPLDPLNNYNNLLFNICYPNALRSVTTTNKVTKDLFVSATSGNNNLLAKVDATISFKGFAKSGNMASADGHLKSSEVAIIKGWYFLDPNIPDVWKYGNGTTPAFKDAQGNPILKK</sequence>
<dbReference type="AlphaFoldDB" id="A0A9E2SB15"/>
<evidence type="ECO:0000256" key="1">
    <source>
        <dbReference type="ARBA" id="ARBA00022723"/>
    </source>
</evidence>
<keyword evidence="3" id="KW-0349">Heme</keyword>
<protein>
    <recommendedName>
        <fullName evidence="5">Cytochrome c domain-containing protein</fullName>
    </recommendedName>
</protein>
<comment type="caution">
    <text evidence="6">The sequence shown here is derived from an EMBL/GenBank/DDBJ whole genome shotgun (WGS) entry which is preliminary data.</text>
</comment>
<organism evidence="6 7">
    <name type="scientific">Pinibacter aurantiacus</name>
    <dbReference type="NCBI Taxonomy" id="2851599"/>
    <lineage>
        <taxon>Bacteria</taxon>
        <taxon>Pseudomonadati</taxon>
        <taxon>Bacteroidota</taxon>
        <taxon>Chitinophagia</taxon>
        <taxon>Chitinophagales</taxon>
        <taxon>Chitinophagaceae</taxon>
        <taxon>Pinibacter</taxon>
    </lineage>
</organism>
<dbReference type="GO" id="GO:0009055">
    <property type="term" value="F:electron transfer activity"/>
    <property type="evidence" value="ECO:0007669"/>
    <property type="project" value="InterPro"/>
</dbReference>
<dbReference type="EMBL" id="JAHSPG010000016">
    <property type="protein sequence ID" value="MBV4359768.1"/>
    <property type="molecule type" value="Genomic_DNA"/>
</dbReference>
<evidence type="ECO:0000256" key="4">
    <source>
        <dbReference type="SAM" id="SignalP"/>
    </source>
</evidence>
<reference evidence="6" key="1">
    <citation type="submission" date="2021-06" db="EMBL/GenBank/DDBJ databases">
        <authorList>
            <person name="Huq M.A."/>
        </authorList>
    </citation>
    <scope>NUCLEOTIDE SEQUENCE</scope>
    <source>
        <strain evidence="6">MAH-26</strain>
    </source>
</reference>
<dbReference type="RefSeq" id="WP_217794032.1">
    <property type="nucleotide sequence ID" value="NZ_JAHSPG010000016.1"/>
</dbReference>
<keyword evidence="4" id="KW-0732">Signal</keyword>
<dbReference type="GO" id="GO:0046872">
    <property type="term" value="F:metal ion binding"/>
    <property type="evidence" value="ECO:0007669"/>
    <property type="project" value="UniProtKB-KW"/>
</dbReference>
<accession>A0A9E2SB15</accession>
<evidence type="ECO:0000256" key="2">
    <source>
        <dbReference type="ARBA" id="ARBA00023004"/>
    </source>
</evidence>